<dbReference type="SMART" id="SM00912">
    <property type="entry name" value="Haemagg_act"/>
    <property type="match status" value="1"/>
</dbReference>
<dbReference type="Pfam" id="PF05860">
    <property type="entry name" value="TPS"/>
    <property type="match status" value="1"/>
</dbReference>
<dbReference type="KEGG" id="otr:OTERR_28950"/>
<evidence type="ECO:0000256" key="1">
    <source>
        <dbReference type="ARBA" id="ARBA00004613"/>
    </source>
</evidence>
<evidence type="ECO:0000256" key="3">
    <source>
        <dbReference type="ARBA" id="ARBA00022729"/>
    </source>
</evidence>
<evidence type="ECO:0000313" key="6">
    <source>
        <dbReference type="EMBL" id="QEL66371.1"/>
    </source>
</evidence>
<dbReference type="InterPro" id="IPR012334">
    <property type="entry name" value="Pectin_lyas_fold"/>
</dbReference>
<dbReference type="PANTHER" id="PTHR12338">
    <property type="entry name" value="AUTOTRANSPORTER"/>
    <property type="match status" value="1"/>
</dbReference>
<proteinExistence type="predicted"/>
<dbReference type="InterPro" id="IPR050909">
    <property type="entry name" value="Bact_Autotransporter_VF"/>
</dbReference>
<evidence type="ECO:0000259" key="5">
    <source>
        <dbReference type="SMART" id="SM00912"/>
    </source>
</evidence>
<feature type="domain" description="Filamentous haemagglutinin FhaB/tRNA nuclease CdiA-like TPS" evidence="5">
    <location>
        <begin position="62"/>
        <end position="174"/>
    </location>
</feature>
<organism evidence="6 7">
    <name type="scientific">Oryzomicrobium terrae</name>
    <dbReference type="NCBI Taxonomy" id="1735038"/>
    <lineage>
        <taxon>Bacteria</taxon>
        <taxon>Pseudomonadati</taxon>
        <taxon>Pseudomonadota</taxon>
        <taxon>Betaproteobacteria</taxon>
        <taxon>Rhodocyclales</taxon>
        <taxon>Rhodocyclaceae</taxon>
        <taxon>Oryzomicrobium</taxon>
    </lineage>
</organism>
<dbReference type="AlphaFoldDB" id="A0A5C1EBJ5"/>
<keyword evidence="7" id="KW-1185">Reference proteome</keyword>
<evidence type="ECO:0000256" key="2">
    <source>
        <dbReference type="ARBA" id="ARBA00022525"/>
    </source>
</evidence>
<comment type="subcellular location">
    <subcellularLocation>
        <location evidence="1">Secreted</location>
    </subcellularLocation>
</comment>
<sequence>MNHTYRLVWNDQTQRYVPAPEIARGRGKVGGRAPARLKAATLLLGAAFSLPVFAQAAGALAANALPTGAQVVAGQAGIAQSGNQMTVTQGSDKAIINWQSFNIGANAAVQFIQPSTSAVALNRVIAGDASQIHGKLSANGQVWLINPNGVVFGKGSQVDVGGLVASTMNITNEDFLAGKAVFTRNGTTGGIVNQGTINAADGGLVALLAPTVRNEGIVTARLGTVAMAAGDRITLDAGANGLLQVAVDPATVKTLVENKQLIVADGGQVVMTGKAADALSASVVANTGTIQARAVAEHQGRILLIADMEHGETQVGGTLDASAPAGGNGGFIETSAARVTVADSALITTKAASGQSGTWLIDPNDFTIAASGGNMTGAAVSAALQNNGNFTIETATQGTAGGKGDIRVNDAVTWSAASTLTLNAERNIDINAVVSVNSDGKLAMNYRSGGNINTPGFSGRVNFEKSGSGLLTVNGQGYTVIKDLTALQAINDGLGGKYALGADIDASGGGNFTPISGVGSDYNTPFNGTFDGLGHVIRNLVIEQPSTIYVGLFGYTSSDSVIRNVGLEGGSVNGSGYVGGLVGFNTGSISTSYATGSVSTSEILGFDIGAGGLVGQNRGSISASYATGSVSASGGFRASAGGLVGLNSHGGSIGTSYATGSVSASASGNVYAYAGGLVGYNYSDISSSYATGSVSASASGGGNAFAGGLVGYYSYGSISASYATGSVSALGDSLNCAGGLVGVDENGGTITNAFYATTDINGNVINNGGLVNGDWTGNALGTGKSLADLQKAGTFAAWGANIDDRGGSGAVWRIYDGHSTPLLRSLLKALTVDAGTLAGKVYDGSAASGTVGSYTPSVSGAQLDGGLSYATASKNAGTYRASDGSLQLGGLYSDQRGYDIRYAGSLEINKAALTVTAANASKTEGSLLAFTGTEFTTGGGQLKNDETLVRVDLSSSGAPADAKAGSYAIAVGNAQGGNGFDASNYDIAYVNGVLSVAAKAGAQENPAGAQENQAPSSGTIWRNQAHEAHKAHQAPPQERLGQARGGQTLAGTSPFLTLAPIFIRARDED</sequence>
<evidence type="ECO:0000256" key="4">
    <source>
        <dbReference type="SAM" id="MobiDB-lite"/>
    </source>
</evidence>
<dbReference type="PANTHER" id="PTHR12338:SF8">
    <property type="entry name" value="HEME_HEMOPEXIN-BINDING PROTEIN"/>
    <property type="match status" value="1"/>
</dbReference>
<dbReference type="GO" id="GO:0005576">
    <property type="term" value="C:extracellular region"/>
    <property type="evidence" value="ECO:0007669"/>
    <property type="project" value="UniProtKB-SubCell"/>
</dbReference>
<dbReference type="InterPro" id="IPR008638">
    <property type="entry name" value="FhaB/CdiA-like_TPS"/>
</dbReference>
<keyword evidence="3" id="KW-0732">Signal</keyword>
<protein>
    <recommendedName>
        <fullName evidence="5">Filamentous haemagglutinin FhaB/tRNA nuclease CdiA-like TPS domain-containing protein</fullName>
    </recommendedName>
</protein>
<dbReference type="Pfam" id="PF07581">
    <property type="entry name" value="Glug"/>
    <property type="match status" value="2"/>
</dbReference>
<name>A0A5C1EBJ5_9RHOO</name>
<dbReference type="InterPro" id="IPR011493">
    <property type="entry name" value="GLUG"/>
</dbReference>
<dbReference type="RefSeq" id="WP_149426235.1">
    <property type="nucleotide sequence ID" value="NZ_CP022579.1"/>
</dbReference>
<dbReference type="Gene3D" id="2.160.20.110">
    <property type="match status" value="1"/>
</dbReference>
<dbReference type="Proteomes" id="UP000323671">
    <property type="component" value="Chromosome"/>
</dbReference>
<feature type="region of interest" description="Disordered" evidence="4">
    <location>
        <begin position="1025"/>
        <end position="1051"/>
    </location>
</feature>
<dbReference type="Gene3D" id="2.160.20.10">
    <property type="entry name" value="Single-stranded right-handed beta-helix, Pectin lyase-like"/>
    <property type="match status" value="1"/>
</dbReference>
<accession>A0A5C1EBJ5</accession>
<dbReference type="InterPro" id="IPR024973">
    <property type="entry name" value="ESPR"/>
</dbReference>
<dbReference type="InterPro" id="IPR041286">
    <property type="entry name" value="MBG_2"/>
</dbReference>
<dbReference type="Pfam" id="PF13018">
    <property type="entry name" value="ESPR"/>
    <property type="match status" value="1"/>
</dbReference>
<dbReference type="SUPFAM" id="SSF51126">
    <property type="entry name" value="Pectin lyase-like"/>
    <property type="match status" value="1"/>
</dbReference>
<reference evidence="6 7" key="1">
    <citation type="submission" date="2017-07" db="EMBL/GenBank/DDBJ databases">
        <title>Complete genome sequence of Oryzomicrobium terrae TPP412.</title>
        <authorList>
            <person name="Chiu L.-W."/>
            <person name="Lo K.-J."/>
            <person name="Tsai Y.-M."/>
            <person name="Lin S.-S."/>
            <person name="Kuo C.-H."/>
            <person name="Liu C.-T."/>
        </authorList>
    </citation>
    <scope>NUCLEOTIDE SEQUENCE [LARGE SCALE GENOMIC DNA]</scope>
    <source>
        <strain evidence="6 7">TPP412</strain>
    </source>
</reference>
<dbReference type="Pfam" id="PF18676">
    <property type="entry name" value="MBG_2"/>
    <property type="match status" value="1"/>
</dbReference>
<dbReference type="EMBL" id="CP022579">
    <property type="protein sequence ID" value="QEL66371.1"/>
    <property type="molecule type" value="Genomic_DNA"/>
</dbReference>
<gene>
    <name evidence="6" type="ORF">OTERR_28950</name>
</gene>
<dbReference type="InterPro" id="IPR011050">
    <property type="entry name" value="Pectin_lyase_fold/virulence"/>
</dbReference>
<keyword evidence="2" id="KW-0964">Secreted</keyword>
<evidence type="ECO:0000313" key="7">
    <source>
        <dbReference type="Proteomes" id="UP000323671"/>
    </source>
</evidence>
<dbReference type="NCBIfam" id="TIGR01901">
    <property type="entry name" value="adhes_NPXG"/>
    <property type="match status" value="1"/>
</dbReference>